<dbReference type="EMBL" id="CM037152">
    <property type="protein sequence ID" value="KAH7836278.1"/>
    <property type="molecule type" value="Genomic_DNA"/>
</dbReference>
<evidence type="ECO:0000313" key="2">
    <source>
        <dbReference type="Proteomes" id="UP000828048"/>
    </source>
</evidence>
<name>A0ACB7X6I4_9ERIC</name>
<keyword evidence="2" id="KW-1185">Reference proteome</keyword>
<organism evidence="1 2">
    <name type="scientific">Vaccinium darrowii</name>
    <dbReference type="NCBI Taxonomy" id="229202"/>
    <lineage>
        <taxon>Eukaryota</taxon>
        <taxon>Viridiplantae</taxon>
        <taxon>Streptophyta</taxon>
        <taxon>Embryophyta</taxon>
        <taxon>Tracheophyta</taxon>
        <taxon>Spermatophyta</taxon>
        <taxon>Magnoliopsida</taxon>
        <taxon>eudicotyledons</taxon>
        <taxon>Gunneridae</taxon>
        <taxon>Pentapetalae</taxon>
        <taxon>asterids</taxon>
        <taxon>Ericales</taxon>
        <taxon>Ericaceae</taxon>
        <taxon>Vaccinioideae</taxon>
        <taxon>Vaccinieae</taxon>
        <taxon>Vaccinium</taxon>
    </lineage>
</organism>
<reference evidence="1 2" key="1">
    <citation type="journal article" date="2021" name="Hortic Res">
        <title>High-quality reference genome and annotation aids understanding of berry development for evergreen blueberry (Vaccinium darrowii).</title>
        <authorList>
            <person name="Yu J."/>
            <person name="Hulse-Kemp A.M."/>
            <person name="Babiker E."/>
            <person name="Staton M."/>
        </authorList>
    </citation>
    <scope>NUCLEOTIDE SEQUENCE [LARGE SCALE GENOMIC DNA]</scope>
    <source>
        <strain evidence="2">cv. NJ 8807/NJ 8810</strain>
        <tissue evidence="1">Young leaf</tissue>
    </source>
</reference>
<sequence>MAVQAQYPSNVLLLNRSVQEGKNPLGNDYSLQPQPGGGGGGGYHHLDQSTTMIFTNGVGGSNPRKRGRESSVNNQIFPHHHHHHQLIDLTQLHTTPPQPNAVSTGLRLSSGEQQQQLRHHQQQQQLQNHQLQQQTLSPQSSLLSSSPVLSEDLAAQIRRHRDEIDHLLHAQGDQLRRTLAEKRQRHYRALLGAAEESAARRMREKEAEVEKAARRNAELEARAAQLMLEAQAWQSRARAQEAAAAALQAQLQHAIIGGVEGGEELGSGGEADDAASEYVDPDRVVVASGPSCKACRKRVASVVVLPCRHLCLCTECGSMAQACPLCLTFRESTVEIFFS</sequence>
<proteinExistence type="predicted"/>
<comment type="caution">
    <text evidence="1">The sequence shown here is derived from an EMBL/GenBank/DDBJ whole genome shotgun (WGS) entry which is preliminary data.</text>
</comment>
<gene>
    <name evidence="1" type="ORF">Vadar_034286</name>
</gene>
<evidence type="ECO:0000313" key="1">
    <source>
        <dbReference type="EMBL" id="KAH7836278.1"/>
    </source>
</evidence>
<protein>
    <submittedName>
        <fullName evidence="1">Uncharacterized protein</fullName>
    </submittedName>
</protein>
<dbReference type="Proteomes" id="UP000828048">
    <property type="component" value="Chromosome 2"/>
</dbReference>
<accession>A0ACB7X6I4</accession>